<protein>
    <submittedName>
        <fullName evidence="4">Lactonase family protein</fullName>
    </submittedName>
</protein>
<dbReference type="PANTHER" id="PTHR30344">
    <property type="entry name" value="6-PHOSPHOGLUCONOLACTONASE-RELATED"/>
    <property type="match status" value="1"/>
</dbReference>
<keyword evidence="5" id="KW-1185">Reference proteome</keyword>
<name>A0ABU4A1G5_9SPHN</name>
<comment type="caution">
    <text evidence="4">The sequence shown here is derived from an EMBL/GenBank/DDBJ whole genome shotgun (WGS) entry which is preliminary data.</text>
</comment>
<keyword evidence="2" id="KW-0119">Carbohydrate metabolism</keyword>
<reference evidence="5" key="1">
    <citation type="journal article" date="2022" name="J Environ Chem Eng">
        <title>Biodegradation of petroleum oil using a constructed nonpathogenic and heavy metal-tolerant bacterial consortium isolated from marine sponges.</title>
        <authorList>
            <person name="Dechsakulwatana C."/>
            <person name="Rungsihiranrut A."/>
            <person name="Muangchinda C."/>
            <person name="Ningthoujam R."/>
            <person name="Klankeo P."/>
            <person name="Pinyakong O."/>
        </authorList>
    </citation>
    <scope>NUCLEOTIDE SEQUENCE [LARGE SCALE GENOMIC DNA]</scope>
    <source>
        <strain evidence="5">MO2-4</strain>
    </source>
</reference>
<feature type="chain" id="PRO_5046196652" evidence="3">
    <location>
        <begin position="26"/>
        <end position="381"/>
    </location>
</feature>
<gene>
    <name evidence="4" type="ORF">O0R41_18370</name>
</gene>
<dbReference type="InterPro" id="IPR011048">
    <property type="entry name" value="Haem_d1_sf"/>
</dbReference>
<evidence type="ECO:0000256" key="2">
    <source>
        <dbReference type="ARBA" id="ARBA00022526"/>
    </source>
</evidence>
<keyword evidence="2" id="KW-0313">Glucose metabolism</keyword>
<evidence type="ECO:0000256" key="1">
    <source>
        <dbReference type="ARBA" id="ARBA00005564"/>
    </source>
</evidence>
<sequence length="381" mass="40861">MKIGTHKPRWGALLMLLAVASGASAAPAPSELVYVGMHGPEIRAGRFDARSGDLAMLGTVAAVPRPTWIVRHPRLSIVYAANEDGNDGTRNGSVIAYRVDPATGALTRLNEVDAGGGGTTYLTLDPRSMTLFAANYAGGSVASFPILSDGRLGDRVSLVAASGSGPHRRQAKPHAHSVLVDPTGRFVLVADLGADRLFVYPFDGRKHAIRTEPAETARHFVAPAGSGPRHIAFAPNGRFLYLVNELTADVQVLRWHARDGRLDPVQTIATNAPDHEGASSASEILVSANGRFVYAGNRAENRIVVFAANPKEGTLSFLQRIDAGGEVPWGFTLHPDGRWMLVANERSDWISIFAVDRRSGRLTDTGRRTPTPKPVSITFVR</sequence>
<dbReference type="Proteomes" id="UP001185984">
    <property type="component" value="Unassembled WGS sequence"/>
</dbReference>
<dbReference type="SUPFAM" id="SSF51004">
    <property type="entry name" value="C-terminal (heme d1) domain of cytochrome cd1-nitrite reductase"/>
    <property type="match status" value="1"/>
</dbReference>
<proteinExistence type="inferred from homology"/>
<dbReference type="InterPro" id="IPR019405">
    <property type="entry name" value="Lactonase_7-beta_prop"/>
</dbReference>
<dbReference type="RefSeq" id="WP_317517985.1">
    <property type="nucleotide sequence ID" value="NZ_JAPTHD010000013.1"/>
</dbReference>
<evidence type="ECO:0000313" key="4">
    <source>
        <dbReference type="EMBL" id="MDV5825575.1"/>
    </source>
</evidence>
<accession>A0ABU4A1G5</accession>
<dbReference type="Gene3D" id="2.130.10.10">
    <property type="entry name" value="YVTN repeat-like/Quinoprotein amine dehydrogenase"/>
    <property type="match status" value="1"/>
</dbReference>
<dbReference type="InterPro" id="IPR050282">
    <property type="entry name" value="Cycloisomerase_2"/>
</dbReference>
<organism evidence="4 5">
    <name type="scientific">Sphingobium naphthae</name>
    <dbReference type="NCBI Taxonomy" id="1886786"/>
    <lineage>
        <taxon>Bacteria</taxon>
        <taxon>Pseudomonadati</taxon>
        <taxon>Pseudomonadota</taxon>
        <taxon>Alphaproteobacteria</taxon>
        <taxon>Sphingomonadales</taxon>
        <taxon>Sphingomonadaceae</taxon>
        <taxon>Sphingobium</taxon>
    </lineage>
</organism>
<evidence type="ECO:0000256" key="3">
    <source>
        <dbReference type="SAM" id="SignalP"/>
    </source>
</evidence>
<evidence type="ECO:0000313" key="5">
    <source>
        <dbReference type="Proteomes" id="UP001185984"/>
    </source>
</evidence>
<dbReference type="Pfam" id="PF10282">
    <property type="entry name" value="Lactonase"/>
    <property type="match status" value="1"/>
</dbReference>
<dbReference type="InterPro" id="IPR015943">
    <property type="entry name" value="WD40/YVTN_repeat-like_dom_sf"/>
</dbReference>
<dbReference type="PANTHER" id="PTHR30344:SF1">
    <property type="entry name" value="6-PHOSPHOGLUCONOLACTONASE"/>
    <property type="match status" value="1"/>
</dbReference>
<comment type="similarity">
    <text evidence="1">Belongs to the cycloisomerase 2 family.</text>
</comment>
<dbReference type="EMBL" id="JAPTHD010000013">
    <property type="protein sequence ID" value="MDV5825575.1"/>
    <property type="molecule type" value="Genomic_DNA"/>
</dbReference>
<keyword evidence="3" id="KW-0732">Signal</keyword>
<feature type="signal peptide" evidence="3">
    <location>
        <begin position="1"/>
        <end position="25"/>
    </location>
</feature>